<sequence length="334" mass="34332">MKILAIDTALGAVSACVLDDESGVPEAQESLAMERGHAEALLPLIDRVMARVAGGFPALGRVAVTVGPGSFTGLRVGVAAARAIGLACEIPVVGVSTLAAFAAPLIIEQQPGLTAVAIDARHGNVYFTAFGPDGRAILSPRIAPAREAARSLGAGPVRIVGSGAPMLAAEAAAVGTDAEIVDGIAVPDIVFVAKVGLLADPLLSPPRPLYLKAPDAKPQETKVHDVKPPVPAGEDHGLEVQAAESLATPAIEDQATRDLPTRDLPAENLPAENFPAENLAIEDLTEILAIEDSPPVEDSPVEDVTNENLANEQDLASKDRVNPQDPSPLPLTAP</sequence>
<dbReference type="STRING" id="1612308.SAMN05444581_107110"/>
<dbReference type="GO" id="GO:0002949">
    <property type="term" value="P:tRNA threonylcarbamoyladenosine modification"/>
    <property type="evidence" value="ECO:0007669"/>
    <property type="project" value="InterPro"/>
</dbReference>
<evidence type="ECO:0000256" key="7">
    <source>
        <dbReference type="ARBA" id="ARBA00048117"/>
    </source>
</evidence>
<keyword evidence="5" id="KW-0408">Iron</keyword>
<organism evidence="10 11">
    <name type="scientific">Methylocapsa palsarum</name>
    <dbReference type="NCBI Taxonomy" id="1612308"/>
    <lineage>
        <taxon>Bacteria</taxon>
        <taxon>Pseudomonadati</taxon>
        <taxon>Pseudomonadota</taxon>
        <taxon>Alphaproteobacteria</taxon>
        <taxon>Hyphomicrobiales</taxon>
        <taxon>Beijerinckiaceae</taxon>
        <taxon>Methylocapsa</taxon>
    </lineage>
</organism>
<dbReference type="PRINTS" id="PR00789">
    <property type="entry name" value="OSIALOPTASE"/>
</dbReference>
<dbReference type="InterPro" id="IPR017861">
    <property type="entry name" value="KAE1/TsaD"/>
</dbReference>
<evidence type="ECO:0000256" key="6">
    <source>
        <dbReference type="ARBA" id="ARBA00023315"/>
    </source>
</evidence>
<dbReference type="SUPFAM" id="SSF53067">
    <property type="entry name" value="Actin-like ATPase domain"/>
    <property type="match status" value="1"/>
</dbReference>
<comment type="catalytic activity">
    <reaction evidence="7">
        <text>L-threonylcarbamoyladenylate + adenosine(37) in tRNA = N(6)-L-threonylcarbamoyladenosine(37) in tRNA + AMP + H(+)</text>
        <dbReference type="Rhea" id="RHEA:37059"/>
        <dbReference type="Rhea" id="RHEA-COMP:10162"/>
        <dbReference type="Rhea" id="RHEA-COMP:10163"/>
        <dbReference type="ChEBI" id="CHEBI:15378"/>
        <dbReference type="ChEBI" id="CHEBI:73682"/>
        <dbReference type="ChEBI" id="CHEBI:74411"/>
        <dbReference type="ChEBI" id="CHEBI:74418"/>
        <dbReference type="ChEBI" id="CHEBI:456215"/>
        <dbReference type="EC" id="2.3.1.234"/>
    </reaction>
</comment>
<evidence type="ECO:0000256" key="3">
    <source>
        <dbReference type="ARBA" id="ARBA00022694"/>
    </source>
</evidence>
<dbReference type="AlphaFoldDB" id="A0A1I3Z6F3"/>
<keyword evidence="6" id="KW-0012">Acyltransferase</keyword>
<dbReference type="GO" id="GO:0005829">
    <property type="term" value="C:cytosol"/>
    <property type="evidence" value="ECO:0007669"/>
    <property type="project" value="TreeGrafter"/>
</dbReference>
<dbReference type="GO" id="GO:0046872">
    <property type="term" value="F:metal ion binding"/>
    <property type="evidence" value="ECO:0007669"/>
    <property type="project" value="UniProtKB-KW"/>
</dbReference>
<feature type="compositionally biased region" description="Pro residues" evidence="8">
    <location>
        <begin position="325"/>
        <end position="334"/>
    </location>
</feature>
<dbReference type="EMBL" id="FOSN01000007">
    <property type="protein sequence ID" value="SFK39635.1"/>
    <property type="molecule type" value="Genomic_DNA"/>
</dbReference>
<gene>
    <name evidence="10" type="ORF">SAMN05444581_107110</name>
</gene>
<dbReference type="RefSeq" id="WP_091681587.1">
    <property type="nucleotide sequence ID" value="NZ_FOSN01000007.1"/>
</dbReference>
<dbReference type="PANTHER" id="PTHR11735">
    <property type="entry name" value="TRNA N6-ADENOSINE THREONYLCARBAMOYLTRANSFERASE"/>
    <property type="match status" value="1"/>
</dbReference>
<keyword evidence="2" id="KW-0808">Transferase</keyword>
<dbReference type="PANTHER" id="PTHR11735:SF11">
    <property type="entry name" value="TRNA THREONYLCARBAMOYLADENOSINE BIOSYNTHESIS PROTEIN TSAB"/>
    <property type="match status" value="1"/>
</dbReference>
<name>A0A1I3Z6F3_9HYPH</name>
<keyword evidence="4" id="KW-0479">Metal-binding</keyword>
<keyword evidence="3" id="KW-0819">tRNA processing</keyword>
<dbReference type="InterPro" id="IPR000905">
    <property type="entry name" value="Gcp-like_dom"/>
</dbReference>
<feature type="region of interest" description="Disordered" evidence="8">
    <location>
        <begin position="216"/>
        <end position="235"/>
    </location>
</feature>
<dbReference type="Proteomes" id="UP000198755">
    <property type="component" value="Unassembled WGS sequence"/>
</dbReference>
<keyword evidence="11" id="KW-1185">Reference proteome</keyword>
<dbReference type="GO" id="GO:0061711">
    <property type="term" value="F:tRNA N(6)-L-threonylcarbamoyladenine synthase activity"/>
    <property type="evidence" value="ECO:0007669"/>
    <property type="project" value="UniProtKB-EC"/>
</dbReference>
<feature type="domain" description="Gcp-like" evidence="9">
    <location>
        <begin position="34"/>
        <end position="128"/>
    </location>
</feature>
<evidence type="ECO:0000256" key="4">
    <source>
        <dbReference type="ARBA" id="ARBA00022723"/>
    </source>
</evidence>
<proteinExistence type="predicted"/>
<dbReference type="InterPro" id="IPR043129">
    <property type="entry name" value="ATPase_NBD"/>
</dbReference>
<dbReference type="Gene3D" id="3.30.420.40">
    <property type="match status" value="2"/>
</dbReference>
<dbReference type="EC" id="2.3.1.234" evidence="1"/>
<evidence type="ECO:0000256" key="5">
    <source>
        <dbReference type="ARBA" id="ARBA00023004"/>
    </source>
</evidence>
<dbReference type="InterPro" id="IPR022496">
    <property type="entry name" value="T6A_TsaB"/>
</dbReference>
<evidence type="ECO:0000256" key="8">
    <source>
        <dbReference type="SAM" id="MobiDB-lite"/>
    </source>
</evidence>
<evidence type="ECO:0000313" key="10">
    <source>
        <dbReference type="EMBL" id="SFK39635.1"/>
    </source>
</evidence>
<evidence type="ECO:0000259" key="9">
    <source>
        <dbReference type="Pfam" id="PF00814"/>
    </source>
</evidence>
<evidence type="ECO:0000256" key="1">
    <source>
        <dbReference type="ARBA" id="ARBA00012156"/>
    </source>
</evidence>
<dbReference type="NCBIfam" id="TIGR03725">
    <property type="entry name" value="T6A_YeaZ"/>
    <property type="match status" value="1"/>
</dbReference>
<reference evidence="10 11" key="1">
    <citation type="submission" date="2016-10" db="EMBL/GenBank/DDBJ databases">
        <authorList>
            <person name="de Groot N.N."/>
        </authorList>
    </citation>
    <scope>NUCLEOTIDE SEQUENCE [LARGE SCALE GENOMIC DNA]</scope>
    <source>
        <strain evidence="10 11">NE2</strain>
    </source>
</reference>
<accession>A0A1I3Z6F3</accession>
<protein>
    <recommendedName>
        <fullName evidence="1">N(6)-L-threonylcarbamoyladenine synthase</fullName>
        <ecNumber evidence="1">2.3.1.234</ecNumber>
    </recommendedName>
</protein>
<evidence type="ECO:0000256" key="2">
    <source>
        <dbReference type="ARBA" id="ARBA00022679"/>
    </source>
</evidence>
<dbReference type="Pfam" id="PF00814">
    <property type="entry name" value="TsaD"/>
    <property type="match status" value="1"/>
</dbReference>
<evidence type="ECO:0000313" key="11">
    <source>
        <dbReference type="Proteomes" id="UP000198755"/>
    </source>
</evidence>
<feature type="region of interest" description="Disordered" evidence="8">
    <location>
        <begin position="289"/>
        <end position="334"/>
    </location>
</feature>